<keyword evidence="1" id="KW-1133">Transmembrane helix</keyword>
<evidence type="ECO:0000313" key="2">
    <source>
        <dbReference type="EMBL" id="KAL2815268.1"/>
    </source>
</evidence>
<name>A0ABR4HIF2_9EURO</name>
<keyword evidence="1" id="KW-0472">Membrane</keyword>
<reference evidence="2 3" key="1">
    <citation type="submission" date="2024-07" db="EMBL/GenBank/DDBJ databases">
        <title>Section-level genome sequencing and comparative genomics of Aspergillus sections Usti and Cavernicolus.</title>
        <authorList>
            <consortium name="Lawrence Berkeley National Laboratory"/>
            <person name="Nybo J.L."/>
            <person name="Vesth T.C."/>
            <person name="Theobald S."/>
            <person name="Frisvad J.C."/>
            <person name="Larsen T.O."/>
            <person name="Kjaerboelling I."/>
            <person name="Rothschild-Mancinelli K."/>
            <person name="Lyhne E.K."/>
            <person name="Kogle M.E."/>
            <person name="Barry K."/>
            <person name="Clum A."/>
            <person name="Na H."/>
            <person name="Ledsgaard L."/>
            <person name="Lin J."/>
            <person name="Lipzen A."/>
            <person name="Kuo A."/>
            <person name="Riley R."/>
            <person name="Mondo S."/>
            <person name="LaButti K."/>
            <person name="Haridas S."/>
            <person name="Pangalinan J."/>
            <person name="Salamov A.A."/>
            <person name="Simmons B.A."/>
            <person name="Magnuson J.K."/>
            <person name="Chen J."/>
            <person name="Drula E."/>
            <person name="Henrissat B."/>
            <person name="Wiebenga A."/>
            <person name="Lubbers R.J."/>
            <person name="Gomes A.C."/>
            <person name="Makela M.R."/>
            <person name="Stajich J."/>
            <person name="Grigoriev I.V."/>
            <person name="Mortensen U.H."/>
            <person name="De vries R.P."/>
            <person name="Baker S.E."/>
            <person name="Andersen M.R."/>
        </authorList>
    </citation>
    <scope>NUCLEOTIDE SEQUENCE [LARGE SCALE GENOMIC DNA]</scope>
    <source>
        <strain evidence="2 3">CBS 600.67</strain>
    </source>
</reference>
<feature type="transmembrane region" description="Helical" evidence="1">
    <location>
        <begin position="12"/>
        <end position="33"/>
    </location>
</feature>
<sequence length="347" mass="39478">MESPPIHYRSLFLFFGYLSLALFLIFICCDTIYLRYQARQRKHDWAAPKRRAQFFLFTFLAALSLATTWYYMITLFVHSFNNWGTSPEGLAYSGVDVPLVIRMGLWLKKTYVLQEARETVFETPTRLWWSGQIFGWTIGWSLFLGLTGRRYRIPYVWVYMLVAQGISVSFAANLFFAAITVSQRPDEHHVAFAWSPPLLYELAPVALSLLDTLAVPIFAYEKGFMVILLAPHLFVFVPCVLRPMISFPSRTKDSKAQQGGRTTQRYAVFINWVAAASVILQAYFTVLMLQDIGTDVPLGEVARHLLDAVYVHPACSSVSWDVIMCTLSAFAWALSHGFNASRMLGGQ</sequence>
<protein>
    <submittedName>
        <fullName evidence="2">Uncharacterized protein</fullName>
    </submittedName>
</protein>
<keyword evidence="3" id="KW-1185">Reference proteome</keyword>
<dbReference type="Proteomes" id="UP001610335">
    <property type="component" value="Unassembled WGS sequence"/>
</dbReference>
<feature type="transmembrane region" description="Helical" evidence="1">
    <location>
        <begin position="54"/>
        <end position="77"/>
    </location>
</feature>
<accession>A0ABR4HIF2</accession>
<organism evidence="2 3">
    <name type="scientific">Aspergillus cavernicola</name>
    <dbReference type="NCBI Taxonomy" id="176166"/>
    <lineage>
        <taxon>Eukaryota</taxon>
        <taxon>Fungi</taxon>
        <taxon>Dikarya</taxon>
        <taxon>Ascomycota</taxon>
        <taxon>Pezizomycotina</taxon>
        <taxon>Eurotiomycetes</taxon>
        <taxon>Eurotiomycetidae</taxon>
        <taxon>Eurotiales</taxon>
        <taxon>Aspergillaceae</taxon>
        <taxon>Aspergillus</taxon>
        <taxon>Aspergillus subgen. Nidulantes</taxon>
    </lineage>
</organism>
<feature type="transmembrane region" description="Helical" evidence="1">
    <location>
        <begin position="309"/>
        <end position="334"/>
    </location>
</feature>
<keyword evidence="1" id="KW-0812">Transmembrane</keyword>
<evidence type="ECO:0000313" key="3">
    <source>
        <dbReference type="Proteomes" id="UP001610335"/>
    </source>
</evidence>
<dbReference type="EMBL" id="JBFXLS010000114">
    <property type="protein sequence ID" value="KAL2815268.1"/>
    <property type="molecule type" value="Genomic_DNA"/>
</dbReference>
<feature type="transmembrane region" description="Helical" evidence="1">
    <location>
        <begin position="224"/>
        <end position="245"/>
    </location>
</feature>
<feature type="transmembrane region" description="Helical" evidence="1">
    <location>
        <begin position="127"/>
        <end position="144"/>
    </location>
</feature>
<feature type="transmembrane region" description="Helical" evidence="1">
    <location>
        <begin position="156"/>
        <end position="177"/>
    </location>
</feature>
<feature type="transmembrane region" description="Helical" evidence="1">
    <location>
        <begin position="266"/>
        <end position="289"/>
    </location>
</feature>
<gene>
    <name evidence="2" type="ORF">BDW59DRAFT_153947</name>
</gene>
<comment type="caution">
    <text evidence="2">The sequence shown here is derived from an EMBL/GenBank/DDBJ whole genome shotgun (WGS) entry which is preliminary data.</text>
</comment>
<evidence type="ECO:0000256" key="1">
    <source>
        <dbReference type="SAM" id="Phobius"/>
    </source>
</evidence>
<proteinExistence type="predicted"/>